<protein>
    <submittedName>
        <fullName evidence="8">RagB/SusD family nutrient uptake outer membrane protein</fullName>
    </submittedName>
</protein>
<evidence type="ECO:0000313" key="9">
    <source>
        <dbReference type="Proteomes" id="UP000292424"/>
    </source>
</evidence>
<feature type="domain" description="SusD-like N-terminal" evidence="7">
    <location>
        <begin position="66"/>
        <end position="241"/>
    </location>
</feature>
<dbReference type="SUPFAM" id="SSF48452">
    <property type="entry name" value="TPR-like"/>
    <property type="match status" value="1"/>
</dbReference>
<dbReference type="Proteomes" id="UP000292424">
    <property type="component" value="Chromosome"/>
</dbReference>
<sequence>MSKNKLSKYILSLLVLSTIIVSCSKEKLNPVISTSLSDAVVFSTSERIGSQLDGLYTSIKSGYVLGGRYEIYNEVRGRNFINRTQNSVTAYQVWNFDVPGSDSYLQYLWSYSYLAINRVNLFIEGMTSTGNSVVGDSLAKQYDGEAKFVRAVAYYNLLQLFCRPYADGNGSKLGLPLRLTGITGSGSSDIARSTVAETYAQILSDLNTAESELPLTYSTDANNTTRAHRNTAIAFKVRVYLSMQDYSNVITEANKIVSSSSPFSASTGVGFALQNSIASVYNSATTKENILSMPFQGTNETPGGQNQLGYYFNYGNLEFYLNKDGILADDFFTASDSRRQFISTQTIGSITYPKLTKYTELTNYTDWVPYMRYSETLLSLSEAITRNSNTIDSRAVALLNAVHNRSNSNVTLTTSNFSSVTDLLSTILKEREIEFLGEGLYGTDISRLMMTYPAKGSVTAVPYSDSRYIFPAPNNETLYNTLWTND</sequence>
<dbReference type="InterPro" id="IPR011990">
    <property type="entry name" value="TPR-like_helical_dom_sf"/>
</dbReference>
<name>A0A5P2G0F3_9BACT</name>
<dbReference type="KEGG" id="arac:E0W69_001095"/>
<dbReference type="Pfam" id="PF07980">
    <property type="entry name" value="SusD_RagB"/>
    <property type="match status" value="1"/>
</dbReference>
<evidence type="ECO:0000259" key="7">
    <source>
        <dbReference type="Pfam" id="PF14322"/>
    </source>
</evidence>
<gene>
    <name evidence="8" type="ORF">E0W69_001095</name>
</gene>
<proteinExistence type="inferred from homology"/>
<dbReference type="Gene3D" id="1.25.40.390">
    <property type="match status" value="1"/>
</dbReference>
<dbReference type="InterPro" id="IPR012944">
    <property type="entry name" value="SusD_RagB_dom"/>
</dbReference>
<dbReference type="Pfam" id="PF14322">
    <property type="entry name" value="SusD-like_3"/>
    <property type="match status" value="1"/>
</dbReference>
<dbReference type="PROSITE" id="PS51257">
    <property type="entry name" value="PROKAR_LIPOPROTEIN"/>
    <property type="match status" value="1"/>
</dbReference>
<evidence type="ECO:0000256" key="1">
    <source>
        <dbReference type="ARBA" id="ARBA00004442"/>
    </source>
</evidence>
<keyword evidence="5" id="KW-0998">Cell outer membrane</keyword>
<evidence type="ECO:0000256" key="5">
    <source>
        <dbReference type="ARBA" id="ARBA00023237"/>
    </source>
</evidence>
<evidence type="ECO:0000256" key="3">
    <source>
        <dbReference type="ARBA" id="ARBA00022729"/>
    </source>
</evidence>
<dbReference type="RefSeq" id="WP_131328190.1">
    <property type="nucleotide sequence ID" value="NZ_CP044016.1"/>
</dbReference>
<dbReference type="InterPro" id="IPR033985">
    <property type="entry name" value="SusD-like_N"/>
</dbReference>
<comment type="similarity">
    <text evidence="2">Belongs to the SusD family.</text>
</comment>
<feature type="domain" description="RagB/SusD" evidence="6">
    <location>
        <begin position="358"/>
        <end position="449"/>
    </location>
</feature>
<keyword evidence="9" id="KW-1185">Reference proteome</keyword>
<evidence type="ECO:0000259" key="6">
    <source>
        <dbReference type="Pfam" id="PF07980"/>
    </source>
</evidence>
<dbReference type="GO" id="GO:0009279">
    <property type="term" value="C:cell outer membrane"/>
    <property type="evidence" value="ECO:0007669"/>
    <property type="project" value="UniProtKB-SubCell"/>
</dbReference>
<accession>A0A5P2G0F3</accession>
<dbReference type="OrthoDB" id="9792139at2"/>
<keyword evidence="4" id="KW-0472">Membrane</keyword>
<comment type="subcellular location">
    <subcellularLocation>
        <location evidence="1">Cell outer membrane</location>
    </subcellularLocation>
</comment>
<organism evidence="8 9">
    <name type="scientific">Rhizosphaericola mali</name>
    <dbReference type="NCBI Taxonomy" id="2545455"/>
    <lineage>
        <taxon>Bacteria</taxon>
        <taxon>Pseudomonadati</taxon>
        <taxon>Bacteroidota</taxon>
        <taxon>Chitinophagia</taxon>
        <taxon>Chitinophagales</taxon>
        <taxon>Chitinophagaceae</taxon>
        <taxon>Rhizosphaericola</taxon>
    </lineage>
</organism>
<evidence type="ECO:0000256" key="4">
    <source>
        <dbReference type="ARBA" id="ARBA00023136"/>
    </source>
</evidence>
<keyword evidence="3" id="KW-0732">Signal</keyword>
<evidence type="ECO:0000313" key="8">
    <source>
        <dbReference type="EMBL" id="QES87312.1"/>
    </source>
</evidence>
<evidence type="ECO:0000256" key="2">
    <source>
        <dbReference type="ARBA" id="ARBA00006275"/>
    </source>
</evidence>
<dbReference type="EMBL" id="CP044016">
    <property type="protein sequence ID" value="QES87312.1"/>
    <property type="molecule type" value="Genomic_DNA"/>
</dbReference>
<dbReference type="AlphaFoldDB" id="A0A5P2G0F3"/>
<dbReference type="CDD" id="cd08977">
    <property type="entry name" value="SusD"/>
    <property type="match status" value="1"/>
</dbReference>
<reference evidence="8 9" key="1">
    <citation type="submission" date="2019-09" db="EMBL/GenBank/DDBJ databases">
        <title>Complete genome sequence of Arachidicoccus sp. B3-10 isolated from apple orchard soil.</title>
        <authorList>
            <person name="Kim H.S."/>
            <person name="Han K.-I."/>
            <person name="Suh M.K."/>
            <person name="Lee K.C."/>
            <person name="Eom M.K."/>
            <person name="Kim J.-S."/>
            <person name="Kang S.W."/>
            <person name="Sin Y."/>
            <person name="Lee J.-S."/>
        </authorList>
    </citation>
    <scope>NUCLEOTIDE SEQUENCE [LARGE SCALE GENOMIC DNA]</scope>
    <source>
        <strain evidence="8 9">B3-10</strain>
    </source>
</reference>